<evidence type="ECO:0008006" key="3">
    <source>
        <dbReference type="Google" id="ProtNLM"/>
    </source>
</evidence>
<gene>
    <name evidence="1" type="ORF">EMQ_0096</name>
</gene>
<accession>A0AB33I657</accession>
<reference evidence="1 2" key="1">
    <citation type="journal article" date="2011" name="Microbiology">
        <title>Transcriptome response to different carbon sources in Acetobacter aceti.</title>
        <authorList>
            <person name="Sakurai K."/>
            <person name="Arai H."/>
            <person name="Ishii M."/>
            <person name="Igarashi Y."/>
        </authorList>
    </citation>
    <scope>NUCLEOTIDE SEQUENCE [LARGE SCALE GENOMIC DNA]</scope>
    <source>
        <strain evidence="1 2">NBRC 14818</strain>
    </source>
</reference>
<protein>
    <recommendedName>
        <fullName evidence="3">Transposase</fullName>
    </recommendedName>
</protein>
<dbReference type="Proteomes" id="UP000516424">
    <property type="component" value="Chromosome"/>
</dbReference>
<organism evidence="1 2">
    <name type="scientific">Acetobacter aceti NBRC 14818</name>
    <dbReference type="NCBI Taxonomy" id="887700"/>
    <lineage>
        <taxon>Bacteria</taxon>
        <taxon>Pseudomonadati</taxon>
        <taxon>Pseudomonadota</taxon>
        <taxon>Alphaproteobacteria</taxon>
        <taxon>Acetobacterales</taxon>
        <taxon>Acetobacteraceae</taxon>
        <taxon>Acetobacter</taxon>
        <taxon>Acetobacter subgen. Acetobacter</taxon>
    </lineage>
</organism>
<evidence type="ECO:0000313" key="1">
    <source>
        <dbReference type="EMBL" id="BCK74490.1"/>
    </source>
</evidence>
<evidence type="ECO:0000313" key="2">
    <source>
        <dbReference type="Proteomes" id="UP000516424"/>
    </source>
</evidence>
<keyword evidence="2" id="KW-1185">Reference proteome</keyword>
<dbReference type="AlphaFoldDB" id="A0AB33I657"/>
<sequence>MHFYALILSALRKLRVGEGVLSFSECPQIITLRGYDEQDVWALAGILILQNVTKGFF</sequence>
<dbReference type="EMBL" id="AP023410">
    <property type="protein sequence ID" value="BCK74490.1"/>
    <property type="molecule type" value="Genomic_DNA"/>
</dbReference>
<name>A0AB33I657_ACEAC</name>
<proteinExistence type="predicted"/>